<dbReference type="InterPro" id="IPR006059">
    <property type="entry name" value="SBP"/>
</dbReference>
<evidence type="ECO:0000313" key="3">
    <source>
        <dbReference type="Proteomes" id="UP000218598"/>
    </source>
</evidence>
<dbReference type="Gene3D" id="3.40.190.10">
    <property type="entry name" value="Periplasmic binding protein-like II"/>
    <property type="match status" value="2"/>
</dbReference>
<organism evidence="2 3">
    <name type="scientific">Brachybacterium alimentarium</name>
    <dbReference type="NCBI Taxonomy" id="47845"/>
    <lineage>
        <taxon>Bacteria</taxon>
        <taxon>Bacillati</taxon>
        <taxon>Actinomycetota</taxon>
        <taxon>Actinomycetes</taxon>
        <taxon>Micrococcales</taxon>
        <taxon>Dermabacteraceae</taxon>
        <taxon>Brachybacterium</taxon>
    </lineage>
</organism>
<dbReference type="EMBL" id="NRGR01000015">
    <property type="protein sequence ID" value="PCC39515.1"/>
    <property type="molecule type" value="Genomic_DNA"/>
</dbReference>
<accession>A0A2A3YK87</accession>
<gene>
    <name evidence="2" type="ORF">CIK66_09355</name>
</gene>
<dbReference type="Pfam" id="PF01547">
    <property type="entry name" value="SBP_bac_1"/>
    <property type="match status" value="1"/>
</dbReference>
<dbReference type="PANTHER" id="PTHR43649:SF11">
    <property type="entry name" value="ABC TRANSPORTER SUBSTRATE-BINDING PROTEIN YESO-RELATED"/>
    <property type="match status" value="1"/>
</dbReference>
<dbReference type="PROSITE" id="PS51257">
    <property type="entry name" value="PROKAR_LIPOPROTEIN"/>
    <property type="match status" value="1"/>
</dbReference>
<dbReference type="Proteomes" id="UP000218598">
    <property type="component" value="Unassembled WGS sequence"/>
</dbReference>
<dbReference type="SUPFAM" id="SSF53850">
    <property type="entry name" value="Periplasmic binding protein-like II"/>
    <property type="match status" value="1"/>
</dbReference>
<feature type="chain" id="PRO_5039037626" evidence="1">
    <location>
        <begin position="22"/>
        <end position="435"/>
    </location>
</feature>
<evidence type="ECO:0000313" key="2">
    <source>
        <dbReference type="EMBL" id="PCC39515.1"/>
    </source>
</evidence>
<dbReference type="OrthoDB" id="7918484at2"/>
<sequence length="435" mass="45571">MPTRRAALAAPLALTSLVSVASLSACGPNTAGSGDSGDAGSGDLRFAWWGNTTRDELTRTALEAYQDVEPDLTVSAEPGDWSGYWDKLATQVAGGDAPDIIQMDEGYLAEYSSRKILLDLSTTDFDTDGIDPDALDAGMVDEGLFAVNAGINAPVLLANPDLFEAAGVDMPDDTTWTWEDLLEIATKISENTPEGTYGVQQFGAAGGPPLSVFLRQLGADRFGPDGVGYTADQLEKWMDFALELQDSGAAPPASVAVEEAGQSVDQALFAVGKCAIQAQWSNQVVTLDAALDGKVVILRMPSMTGSAADAQLWYKASMYFSVAATSQKQDDAVALVDWLLNSVDAGKILLAERGVPANLEVREAIVPELTDSDLKAVDFIEAIADELGEAPPLTPPGGGAVDDALARHVEDVLFGREKPAEASAAVIDEASGLLG</sequence>
<name>A0A2A3YK87_9MICO</name>
<keyword evidence="1" id="KW-0732">Signal</keyword>
<feature type="signal peptide" evidence="1">
    <location>
        <begin position="1"/>
        <end position="21"/>
    </location>
</feature>
<protein>
    <submittedName>
        <fullName evidence="2">Sugar ABC transporter substrate-binding protein</fullName>
    </submittedName>
</protein>
<evidence type="ECO:0000256" key="1">
    <source>
        <dbReference type="SAM" id="SignalP"/>
    </source>
</evidence>
<keyword evidence="3" id="KW-1185">Reference proteome</keyword>
<dbReference type="AlphaFoldDB" id="A0A2A3YK87"/>
<proteinExistence type="predicted"/>
<reference evidence="2 3" key="1">
    <citation type="journal article" date="2017" name="Elife">
        <title>Extensive horizontal gene transfer in cheese-associated bacteria.</title>
        <authorList>
            <person name="Bonham K.S."/>
            <person name="Wolfe B.E."/>
            <person name="Dutton R.J."/>
        </authorList>
    </citation>
    <scope>NUCLEOTIDE SEQUENCE [LARGE SCALE GENOMIC DNA]</scope>
    <source>
        <strain evidence="2 3">341_9</strain>
    </source>
</reference>
<dbReference type="PANTHER" id="PTHR43649">
    <property type="entry name" value="ARABINOSE-BINDING PROTEIN-RELATED"/>
    <property type="match status" value="1"/>
</dbReference>
<dbReference type="InterPro" id="IPR050490">
    <property type="entry name" value="Bact_solute-bd_prot1"/>
</dbReference>
<comment type="caution">
    <text evidence="2">The sequence shown here is derived from an EMBL/GenBank/DDBJ whole genome shotgun (WGS) entry which is preliminary data.</text>
</comment>